<dbReference type="Gene3D" id="2.40.160.20">
    <property type="match status" value="1"/>
</dbReference>
<comment type="caution">
    <text evidence="2">The sequence shown here is derived from an EMBL/GenBank/DDBJ whole genome shotgun (WGS) entry which is preliminary data.</text>
</comment>
<feature type="signal peptide" evidence="1">
    <location>
        <begin position="1"/>
        <end position="24"/>
    </location>
</feature>
<dbReference type="Proteomes" id="UP000721442">
    <property type="component" value="Unassembled WGS sequence"/>
</dbReference>
<dbReference type="AlphaFoldDB" id="A0A940IBV8"/>
<dbReference type="InterPro" id="IPR011250">
    <property type="entry name" value="OMP/PagP_B-barrel"/>
</dbReference>
<feature type="chain" id="PRO_5037118193" evidence="1">
    <location>
        <begin position="25"/>
        <end position="192"/>
    </location>
</feature>
<keyword evidence="2" id="KW-0378">Hydrolase</keyword>
<evidence type="ECO:0000256" key="1">
    <source>
        <dbReference type="SAM" id="SignalP"/>
    </source>
</evidence>
<sequence length="192" mass="21642">MYNSFAMKKLVAVILSVLTLPAVADDDVNPLFGAGNENNIAIYAAQGTGPGTMFKLVDPFLWEFEPMTSLIVQYSQPLNIFRLPSRMNLNFVQNFAYGDDHGLSFMAIGVSWDVALINWRGFYLGIGIGPYMRDSNDRYVESKLVFGERVFIGKNIGNDWRIELFTQHFSNGDFTEINRGFNFTGLGVNYSF</sequence>
<protein>
    <submittedName>
        <fullName evidence="2">Acyloxyacyl hydrolase</fullName>
    </submittedName>
</protein>
<gene>
    <name evidence="2" type="ORF">IAC77_01415</name>
</gene>
<dbReference type="Pfam" id="PF09411">
    <property type="entry name" value="PagL"/>
    <property type="match status" value="1"/>
</dbReference>
<evidence type="ECO:0000313" key="3">
    <source>
        <dbReference type="Proteomes" id="UP000721442"/>
    </source>
</evidence>
<dbReference type="GO" id="GO:0016787">
    <property type="term" value="F:hydrolase activity"/>
    <property type="evidence" value="ECO:0007669"/>
    <property type="project" value="UniProtKB-KW"/>
</dbReference>
<reference evidence="2" key="1">
    <citation type="submission" date="2020-10" db="EMBL/GenBank/DDBJ databases">
        <authorList>
            <person name="Gilroy R."/>
        </authorList>
    </citation>
    <scope>NUCLEOTIDE SEQUENCE</scope>
    <source>
        <strain evidence="2">B1-16210</strain>
    </source>
</reference>
<dbReference type="SUPFAM" id="SSF56925">
    <property type="entry name" value="OMPA-like"/>
    <property type="match status" value="1"/>
</dbReference>
<proteinExistence type="predicted"/>
<dbReference type="EMBL" id="JADINE010000023">
    <property type="protein sequence ID" value="MBO8407102.1"/>
    <property type="molecule type" value="Genomic_DNA"/>
</dbReference>
<organism evidence="2 3">
    <name type="scientific">Candidatus Enterousia excrementavium</name>
    <dbReference type="NCBI Taxonomy" id="2840789"/>
    <lineage>
        <taxon>Bacteria</taxon>
        <taxon>Pseudomonadati</taxon>
        <taxon>Pseudomonadota</taxon>
        <taxon>Alphaproteobacteria</taxon>
        <taxon>Candidatus Enterousia</taxon>
    </lineage>
</organism>
<dbReference type="InterPro" id="IPR018550">
    <property type="entry name" value="Lipid-A_deacylase-rel"/>
</dbReference>
<evidence type="ECO:0000313" key="2">
    <source>
        <dbReference type="EMBL" id="MBO8407102.1"/>
    </source>
</evidence>
<reference evidence="2" key="2">
    <citation type="journal article" date="2021" name="PeerJ">
        <title>Extensive microbial diversity within the chicken gut microbiome revealed by metagenomics and culture.</title>
        <authorList>
            <person name="Gilroy R."/>
            <person name="Ravi A."/>
            <person name="Getino M."/>
            <person name="Pursley I."/>
            <person name="Horton D.L."/>
            <person name="Alikhan N.F."/>
            <person name="Baker D."/>
            <person name="Gharbi K."/>
            <person name="Hall N."/>
            <person name="Watson M."/>
            <person name="Adriaenssens E.M."/>
            <person name="Foster-Nyarko E."/>
            <person name="Jarju S."/>
            <person name="Secka A."/>
            <person name="Antonio M."/>
            <person name="Oren A."/>
            <person name="Chaudhuri R.R."/>
            <person name="La Ragione R."/>
            <person name="Hildebrand F."/>
            <person name="Pallen M.J."/>
        </authorList>
    </citation>
    <scope>NUCLEOTIDE SEQUENCE</scope>
    <source>
        <strain evidence="2">B1-16210</strain>
    </source>
</reference>
<keyword evidence="1" id="KW-0732">Signal</keyword>
<accession>A0A940IBV8</accession>
<name>A0A940IBV8_9PROT</name>